<reference evidence="1 2" key="1">
    <citation type="journal article" date="2016" name="Mol. Biol. Evol.">
        <title>Comparative Genomics of Early-Diverging Mushroom-Forming Fungi Provides Insights into the Origins of Lignocellulose Decay Capabilities.</title>
        <authorList>
            <person name="Nagy L.G."/>
            <person name="Riley R."/>
            <person name="Tritt A."/>
            <person name="Adam C."/>
            <person name="Daum C."/>
            <person name="Floudas D."/>
            <person name="Sun H."/>
            <person name="Yadav J.S."/>
            <person name="Pangilinan J."/>
            <person name="Larsson K.H."/>
            <person name="Matsuura K."/>
            <person name="Barry K."/>
            <person name="Labutti K."/>
            <person name="Kuo R."/>
            <person name="Ohm R.A."/>
            <person name="Bhattacharya S.S."/>
            <person name="Shirouzu T."/>
            <person name="Yoshinaga Y."/>
            <person name="Martin F.M."/>
            <person name="Grigoriev I.V."/>
            <person name="Hibbett D.S."/>
        </authorList>
    </citation>
    <scope>NUCLEOTIDE SEQUENCE [LARGE SCALE GENOMIC DNA]</scope>
    <source>
        <strain evidence="1 2">CBS 109695</strain>
    </source>
</reference>
<evidence type="ECO:0000313" key="2">
    <source>
        <dbReference type="Proteomes" id="UP000076532"/>
    </source>
</evidence>
<dbReference type="Proteomes" id="UP000076532">
    <property type="component" value="Unassembled WGS sequence"/>
</dbReference>
<evidence type="ECO:0000313" key="1">
    <source>
        <dbReference type="EMBL" id="KZP16742.1"/>
    </source>
</evidence>
<protein>
    <submittedName>
        <fullName evidence="1">Uncharacterized protein</fullName>
    </submittedName>
</protein>
<organism evidence="1 2">
    <name type="scientific">Athelia psychrophila</name>
    <dbReference type="NCBI Taxonomy" id="1759441"/>
    <lineage>
        <taxon>Eukaryota</taxon>
        <taxon>Fungi</taxon>
        <taxon>Dikarya</taxon>
        <taxon>Basidiomycota</taxon>
        <taxon>Agaricomycotina</taxon>
        <taxon>Agaricomycetes</taxon>
        <taxon>Agaricomycetidae</taxon>
        <taxon>Atheliales</taxon>
        <taxon>Atheliaceae</taxon>
        <taxon>Athelia</taxon>
    </lineage>
</organism>
<gene>
    <name evidence="1" type="ORF">FIBSPDRAFT_55596</name>
</gene>
<sequence>MLASANYPSCEMNQSLSETHKNFTGSMHYLIFGATYPLHPPALTLARLLNHYPCYYHLLRFPRFCPPRHLALRCPCLRRCRFHPHPNTRQWPRARVIASRSVHGLCVVVRRCGVRTLRLSVRCRMLLLAHSHLRPSRAATGR</sequence>
<name>A0A166FF82_9AGAM</name>
<dbReference type="AlphaFoldDB" id="A0A166FF82"/>
<keyword evidence="2" id="KW-1185">Reference proteome</keyword>
<dbReference type="EMBL" id="KV417590">
    <property type="protein sequence ID" value="KZP16742.1"/>
    <property type="molecule type" value="Genomic_DNA"/>
</dbReference>
<accession>A0A166FF82</accession>
<proteinExistence type="predicted"/>